<keyword evidence="8" id="KW-1185">Reference proteome</keyword>
<feature type="transmembrane region" description="Helical" evidence="5">
    <location>
        <begin position="335"/>
        <end position="352"/>
    </location>
</feature>
<accession>A0A330LJH4</accession>
<keyword evidence="4 5" id="KW-0472">Membrane</keyword>
<protein>
    <recommendedName>
        <fullName evidence="6">Sodium/calcium exchanger membrane region domain-containing protein</fullName>
    </recommendedName>
</protein>
<dbReference type="GO" id="GO:0008273">
    <property type="term" value="F:calcium, potassium:sodium antiporter activity"/>
    <property type="evidence" value="ECO:0007669"/>
    <property type="project" value="TreeGrafter"/>
</dbReference>
<dbReference type="InterPro" id="IPR004481">
    <property type="entry name" value="K/Na/Ca-exchanger"/>
</dbReference>
<evidence type="ECO:0000256" key="2">
    <source>
        <dbReference type="ARBA" id="ARBA00022692"/>
    </source>
</evidence>
<gene>
    <name evidence="7" type="ORF">MORIYA_0271</name>
</gene>
<feature type="transmembrane region" description="Helical" evidence="5">
    <location>
        <begin position="90"/>
        <end position="111"/>
    </location>
</feature>
<feature type="domain" description="Sodium/calcium exchanger membrane region" evidence="6">
    <location>
        <begin position="187"/>
        <end position="352"/>
    </location>
</feature>
<feature type="transmembrane region" description="Helical" evidence="5">
    <location>
        <begin position="146"/>
        <end position="161"/>
    </location>
</feature>
<feature type="transmembrane region" description="Helical" evidence="5">
    <location>
        <begin position="246"/>
        <end position="269"/>
    </location>
</feature>
<evidence type="ECO:0000313" key="8">
    <source>
        <dbReference type="Proteomes" id="UP000250163"/>
    </source>
</evidence>
<reference evidence="8" key="1">
    <citation type="submission" date="2018-05" db="EMBL/GenBank/DDBJ databases">
        <authorList>
            <person name="Cea G.-C."/>
            <person name="William W."/>
        </authorList>
    </citation>
    <scope>NUCLEOTIDE SEQUENCE [LARGE SCALE GENOMIC DNA]</scope>
    <source>
        <strain evidence="8">DB21MT 5</strain>
    </source>
</reference>
<evidence type="ECO:0000313" key="7">
    <source>
        <dbReference type="EMBL" id="SQD76749.1"/>
    </source>
</evidence>
<dbReference type="PANTHER" id="PTHR10846:SF8">
    <property type="entry name" value="INNER MEMBRANE PROTEIN YRBG"/>
    <property type="match status" value="1"/>
</dbReference>
<dbReference type="NCBIfam" id="TIGR00367">
    <property type="entry name" value="calcium/sodium antiporter"/>
    <property type="match status" value="1"/>
</dbReference>
<evidence type="ECO:0000256" key="5">
    <source>
        <dbReference type="SAM" id="Phobius"/>
    </source>
</evidence>
<evidence type="ECO:0000259" key="6">
    <source>
        <dbReference type="Pfam" id="PF01699"/>
    </source>
</evidence>
<dbReference type="Gene3D" id="1.20.1420.30">
    <property type="entry name" value="NCX, central ion-binding region"/>
    <property type="match status" value="1"/>
</dbReference>
<feature type="transmembrane region" description="Helical" evidence="5">
    <location>
        <begin position="123"/>
        <end position="140"/>
    </location>
</feature>
<sequence length="354" mass="38024">MSLVYVKMPSYENPMSLLLPIIAVLVGFILLTVSADRLILVSSTLAKKFGVSVMFIGMTVIAFGTSFPELVVSAIASFNGAEGLAVGNAIGSNIINCGLVLALCALFMPLVIQVRFITRELPILVLALIATIALMSNGSITMWDSLILLLLLALYCVYLAKSSSPDDVKNELEFLDVSQNRALVETIAMLFMLLISSQIMVWGSVQLAKAMGVSDLLIGLTIVAFGTSLPELAAAIAGVRRGMPEIAFATVIGSNTFNLLGVLVFPGLIGDGLQLPAEILTRDLPMLSIMTAFLVISFTMTYFAVTKRRAALTPEQQTDELIAADSKLNYRFGRLSGAILLTMFIGYSWVLFTS</sequence>
<feature type="transmembrane region" description="Helical" evidence="5">
    <location>
        <begin position="284"/>
        <end position="305"/>
    </location>
</feature>
<dbReference type="Proteomes" id="UP000250163">
    <property type="component" value="Chromosome MORIYA"/>
</dbReference>
<comment type="subcellular location">
    <subcellularLocation>
        <location evidence="1">Membrane</location>
        <topology evidence="1">Multi-pass membrane protein</topology>
    </subcellularLocation>
</comment>
<dbReference type="AlphaFoldDB" id="A0A330LJH4"/>
<dbReference type="KEGG" id="mya:MORIYA_0271"/>
<dbReference type="Pfam" id="PF01699">
    <property type="entry name" value="Na_Ca_ex"/>
    <property type="match status" value="2"/>
</dbReference>
<keyword evidence="3 5" id="KW-1133">Transmembrane helix</keyword>
<evidence type="ECO:0000256" key="3">
    <source>
        <dbReference type="ARBA" id="ARBA00022989"/>
    </source>
</evidence>
<feature type="transmembrane region" description="Helical" evidence="5">
    <location>
        <begin position="17"/>
        <end position="39"/>
    </location>
</feature>
<dbReference type="InterPro" id="IPR044880">
    <property type="entry name" value="NCX_ion-bd_dom_sf"/>
</dbReference>
<feature type="transmembrane region" description="Helical" evidence="5">
    <location>
        <begin position="182"/>
        <end position="205"/>
    </location>
</feature>
<evidence type="ECO:0000256" key="1">
    <source>
        <dbReference type="ARBA" id="ARBA00004141"/>
    </source>
</evidence>
<dbReference type="PANTHER" id="PTHR10846">
    <property type="entry name" value="SODIUM/POTASSIUM/CALCIUM EXCHANGER"/>
    <property type="match status" value="1"/>
</dbReference>
<feature type="transmembrane region" description="Helical" evidence="5">
    <location>
        <begin position="217"/>
        <end position="239"/>
    </location>
</feature>
<evidence type="ECO:0000256" key="4">
    <source>
        <dbReference type="ARBA" id="ARBA00023136"/>
    </source>
</evidence>
<dbReference type="EMBL" id="LS483250">
    <property type="protein sequence ID" value="SQD76749.1"/>
    <property type="molecule type" value="Genomic_DNA"/>
</dbReference>
<name>A0A330LJH4_9GAMM</name>
<dbReference type="GO" id="GO:0005262">
    <property type="term" value="F:calcium channel activity"/>
    <property type="evidence" value="ECO:0007669"/>
    <property type="project" value="TreeGrafter"/>
</dbReference>
<feature type="domain" description="Sodium/calcium exchanger membrane region" evidence="6">
    <location>
        <begin position="21"/>
        <end position="159"/>
    </location>
</feature>
<feature type="transmembrane region" description="Helical" evidence="5">
    <location>
        <begin position="51"/>
        <end position="78"/>
    </location>
</feature>
<proteinExistence type="predicted"/>
<dbReference type="GO" id="GO:0006874">
    <property type="term" value="P:intracellular calcium ion homeostasis"/>
    <property type="evidence" value="ECO:0007669"/>
    <property type="project" value="TreeGrafter"/>
</dbReference>
<dbReference type="GO" id="GO:0005886">
    <property type="term" value="C:plasma membrane"/>
    <property type="evidence" value="ECO:0007669"/>
    <property type="project" value="TreeGrafter"/>
</dbReference>
<organism evidence="7 8">
    <name type="scientific">Moritella yayanosii</name>
    <dbReference type="NCBI Taxonomy" id="69539"/>
    <lineage>
        <taxon>Bacteria</taxon>
        <taxon>Pseudomonadati</taxon>
        <taxon>Pseudomonadota</taxon>
        <taxon>Gammaproteobacteria</taxon>
        <taxon>Alteromonadales</taxon>
        <taxon>Moritellaceae</taxon>
        <taxon>Moritella</taxon>
    </lineage>
</organism>
<dbReference type="InterPro" id="IPR004837">
    <property type="entry name" value="NaCa_Exmemb"/>
</dbReference>
<keyword evidence="2 5" id="KW-0812">Transmembrane</keyword>